<evidence type="ECO:0000256" key="1">
    <source>
        <dbReference type="ARBA" id="ARBA00004141"/>
    </source>
</evidence>
<dbReference type="GO" id="GO:0005886">
    <property type="term" value="C:plasma membrane"/>
    <property type="evidence" value="ECO:0007669"/>
    <property type="project" value="TreeGrafter"/>
</dbReference>
<evidence type="ECO:0000313" key="8">
    <source>
        <dbReference type="EMBL" id="KAK7757781.1"/>
    </source>
</evidence>
<dbReference type="PANTHER" id="PTHR23112:SF37">
    <property type="entry name" value="G PROTEIN-COUPLED RECEPTOR GPR1"/>
    <property type="match status" value="1"/>
</dbReference>
<keyword evidence="9" id="KW-1185">Reference proteome</keyword>
<dbReference type="AlphaFoldDB" id="A0AAN9V1D9"/>
<dbReference type="PANTHER" id="PTHR23112">
    <property type="entry name" value="G PROTEIN-COUPLED RECEPTOR 157-RELATED"/>
    <property type="match status" value="1"/>
</dbReference>
<comment type="caution">
    <text evidence="8">The sequence shown here is derived from an EMBL/GenBank/DDBJ whole genome shotgun (WGS) entry which is preliminary data.</text>
</comment>
<accession>A0AAN9V1D9</accession>
<dbReference type="Proteomes" id="UP001320420">
    <property type="component" value="Unassembled WGS sequence"/>
</dbReference>
<feature type="compositionally biased region" description="Low complexity" evidence="5">
    <location>
        <begin position="432"/>
        <end position="449"/>
    </location>
</feature>
<feature type="domain" description="G-protein coupled receptors family 1 profile" evidence="7">
    <location>
        <begin position="37"/>
        <end position="328"/>
    </location>
</feature>
<keyword evidence="3 6" id="KW-1133">Transmembrane helix</keyword>
<dbReference type="SUPFAM" id="SSF81321">
    <property type="entry name" value="Family A G protein-coupled receptor-like"/>
    <property type="match status" value="1"/>
</dbReference>
<sequence>MVASNSNNGGAPAKYYEEPFTLEDMDDEIHGGLLAIGTLATISVIFTSMLLSFITWRMIKWKSYYASFVGRNQCVVLIYQLILADLLQALGFIISFHWASGRAIRGPDSVCFAQGWLIQLGDVASGFFVMAIALHTCRQVATMTSRSSSSSSSGAALRSTSPIRHRHFLAGICGIWAFSLLLTALAPILGGRYVFLRAGSWCWISEEHDDYRLGLHYLWIFIVQFGSIFVYTAGFYSIYRSKYSRKLSANNANGGRGAGATVQGGASSRVLRRAASSMLAYACAYTVLTLPLAAGRMATMSHRNLSPRFYLIAGCLFTSSGWVDALLYTLTRRSLLFQELDPQSNHINVRRNDNNNRSHHRGSQGGYPSSPGLHHYHASSTDSILREANKVGTSSGGGGGIKVDRTVNVVVLDDLESNSSSELEEGKGIMDGRSPSRTSRSRGVGSAARITAEPAHATRTFGL</sequence>
<feature type="region of interest" description="Disordered" evidence="5">
    <location>
        <begin position="346"/>
        <end position="376"/>
    </location>
</feature>
<dbReference type="GO" id="GO:0004930">
    <property type="term" value="F:G protein-coupled receptor activity"/>
    <property type="evidence" value="ECO:0007669"/>
    <property type="project" value="TreeGrafter"/>
</dbReference>
<feature type="transmembrane region" description="Helical" evidence="6">
    <location>
        <begin position="215"/>
        <end position="239"/>
    </location>
</feature>
<gene>
    <name evidence="8" type="ORF">SLS62_000159</name>
</gene>
<dbReference type="InterPro" id="IPR022596">
    <property type="entry name" value="GPR1/2/3_C"/>
</dbReference>
<evidence type="ECO:0000256" key="2">
    <source>
        <dbReference type="ARBA" id="ARBA00022692"/>
    </source>
</evidence>
<organism evidence="8 9">
    <name type="scientific">Diatrype stigma</name>
    <dbReference type="NCBI Taxonomy" id="117547"/>
    <lineage>
        <taxon>Eukaryota</taxon>
        <taxon>Fungi</taxon>
        <taxon>Dikarya</taxon>
        <taxon>Ascomycota</taxon>
        <taxon>Pezizomycotina</taxon>
        <taxon>Sordariomycetes</taxon>
        <taxon>Xylariomycetidae</taxon>
        <taxon>Xylariales</taxon>
        <taxon>Diatrypaceae</taxon>
        <taxon>Diatrype</taxon>
    </lineage>
</organism>
<feature type="region of interest" description="Disordered" evidence="5">
    <location>
        <begin position="418"/>
        <end position="463"/>
    </location>
</feature>
<feature type="transmembrane region" description="Helical" evidence="6">
    <location>
        <begin position="278"/>
        <end position="297"/>
    </location>
</feature>
<feature type="transmembrane region" description="Helical" evidence="6">
    <location>
        <begin position="75"/>
        <end position="96"/>
    </location>
</feature>
<dbReference type="GO" id="GO:0007189">
    <property type="term" value="P:adenylate cyclase-activating G protein-coupled receptor signaling pathway"/>
    <property type="evidence" value="ECO:0007669"/>
    <property type="project" value="TreeGrafter"/>
</dbReference>
<name>A0AAN9V1D9_9PEZI</name>
<evidence type="ECO:0000259" key="7">
    <source>
        <dbReference type="PROSITE" id="PS50262"/>
    </source>
</evidence>
<dbReference type="PROSITE" id="PS50262">
    <property type="entry name" value="G_PROTEIN_RECEP_F1_2"/>
    <property type="match status" value="1"/>
</dbReference>
<dbReference type="CDD" id="cd00637">
    <property type="entry name" value="7tm_classA_rhodopsin-like"/>
    <property type="match status" value="1"/>
</dbReference>
<feature type="transmembrane region" description="Helical" evidence="6">
    <location>
        <begin position="309"/>
        <end position="330"/>
    </location>
</feature>
<evidence type="ECO:0000256" key="5">
    <source>
        <dbReference type="SAM" id="MobiDB-lite"/>
    </source>
</evidence>
<keyword evidence="4 6" id="KW-0472">Membrane</keyword>
<reference evidence="8 9" key="1">
    <citation type="submission" date="2024-02" db="EMBL/GenBank/DDBJ databases">
        <title>De novo assembly and annotation of 12 fungi associated with fruit tree decline syndrome in Ontario, Canada.</title>
        <authorList>
            <person name="Sulman M."/>
            <person name="Ellouze W."/>
            <person name="Ilyukhin E."/>
        </authorList>
    </citation>
    <scope>NUCLEOTIDE SEQUENCE [LARGE SCALE GENOMIC DNA]</scope>
    <source>
        <strain evidence="8 9">M11/M66-122</strain>
    </source>
</reference>
<evidence type="ECO:0000256" key="3">
    <source>
        <dbReference type="ARBA" id="ARBA00022989"/>
    </source>
</evidence>
<dbReference type="Pfam" id="PF11970">
    <property type="entry name" value="GPR_Gpa2_C"/>
    <property type="match status" value="1"/>
</dbReference>
<dbReference type="Pfam" id="PF05462">
    <property type="entry name" value="Dicty_CAR"/>
    <property type="match status" value="1"/>
</dbReference>
<feature type="transmembrane region" description="Helical" evidence="6">
    <location>
        <begin position="168"/>
        <end position="195"/>
    </location>
</feature>
<protein>
    <recommendedName>
        <fullName evidence="7">G-protein coupled receptors family 1 profile domain-containing protein</fullName>
    </recommendedName>
</protein>
<feature type="transmembrane region" description="Helical" evidence="6">
    <location>
        <begin position="29"/>
        <end position="54"/>
    </location>
</feature>
<dbReference type="EMBL" id="JAKJXP020000001">
    <property type="protein sequence ID" value="KAK7757781.1"/>
    <property type="molecule type" value="Genomic_DNA"/>
</dbReference>
<comment type="subcellular location">
    <subcellularLocation>
        <location evidence="1">Membrane</location>
        <topology evidence="1">Multi-pass membrane protein</topology>
    </subcellularLocation>
</comment>
<evidence type="ECO:0000256" key="4">
    <source>
        <dbReference type="ARBA" id="ARBA00023136"/>
    </source>
</evidence>
<dbReference type="InterPro" id="IPR017452">
    <property type="entry name" value="GPCR_Rhodpsn_7TM"/>
</dbReference>
<dbReference type="Gene3D" id="1.20.1070.10">
    <property type="entry name" value="Rhodopsin 7-helix transmembrane proteins"/>
    <property type="match status" value="1"/>
</dbReference>
<proteinExistence type="predicted"/>
<evidence type="ECO:0000313" key="9">
    <source>
        <dbReference type="Proteomes" id="UP001320420"/>
    </source>
</evidence>
<feature type="transmembrane region" description="Helical" evidence="6">
    <location>
        <begin position="116"/>
        <end position="137"/>
    </location>
</feature>
<keyword evidence="2 6" id="KW-0812">Transmembrane</keyword>
<evidence type="ECO:0000256" key="6">
    <source>
        <dbReference type="SAM" id="Phobius"/>
    </source>
</evidence>